<dbReference type="AlphaFoldDB" id="A0A117MNQ0"/>
<comment type="caution">
    <text evidence="2">The sequence shown here is derived from an EMBL/GenBank/DDBJ whole genome shotgun (WGS) entry which is preliminary data.</text>
</comment>
<dbReference type="InterPro" id="IPR019734">
    <property type="entry name" value="TPR_rpt"/>
</dbReference>
<evidence type="ECO:0008006" key="4">
    <source>
        <dbReference type="Google" id="ProtNLM"/>
    </source>
</evidence>
<dbReference type="RefSeq" id="WP_067700587.1">
    <property type="nucleotide sequence ID" value="NZ_LLZH01000299.1"/>
</dbReference>
<dbReference type="Gene3D" id="1.25.40.10">
    <property type="entry name" value="Tetratricopeptide repeat domain"/>
    <property type="match status" value="1"/>
</dbReference>
<keyword evidence="3" id="KW-1185">Reference proteome</keyword>
<dbReference type="InterPro" id="IPR011990">
    <property type="entry name" value="TPR-like_helical_dom_sf"/>
</dbReference>
<reference evidence="2 3" key="1">
    <citation type="submission" date="2015-10" db="EMBL/GenBank/DDBJ databases">
        <authorList>
            <person name="Gilbert D.G."/>
        </authorList>
    </citation>
    <scope>NUCLEOTIDE SEQUENCE [LARGE SCALE GENOMIC DNA]</scope>
    <source>
        <strain evidence="2 3">NRRL B-16712</strain>
    </source>
</reference>
<name>A0A117MNQ0_9ACTN</name>
<gene>
    <name evidence="2" type="ORF">ADL15_35625</name>
</gene>
<organism evidence="2 3">
    <name type="scientific">Actinoplanes awajinensis subsp. mycoplanecinus</name>
    <dbReference type="NCBI Taxonomy" id="135947"/>
    <lineage>
        <taxon>Bacteria</taxon>
        <taxon>Bacillati</taxon>
        <taxon>Actinomycetota</taxon>
        <taxon>Actinomycetes</taxon>
        <taxon>Micromonosporales</taxon>
        <taxon>Micromonosporaceae</taxon>
        <taxon>Actinoplanes</taxon>
    </lineage>
</organism>
<evidence type="ECO:0000313" key="2">
    <source>
        <dbReference type="EMBL" id="KUL27412.1"/>
    </source>
</evidence>
<feature type="region of interest" description="Disordered" evidence="1">
    <location>
        <begin position="117"/>
        <end position="274"/>
    </location>
</feature>
<evidence type="ECO:0000313" key="3">
    <source>
        <dbReference type="Proteomes" id="UP000053244"/>
    </source>
</evidence>
<accession>A0A117MNQ0</accession>
<protein>
    <recommendedName>
        <fullName evidence="4">Tetratricopeptide repeat protein</fullName>
    </recommendedName>
</protein>
<feature type="compositionally biased region" description="Low complexity" evidence="1">
    <location>
        <begin position="457"/>
        <end position="466"/>
    </location>
</feature>
<dbReference type="Pfam" id="PF13424">
    <property type="entry name" value="TPR_12"/>
    <property type="match status" value="1"/>
</dbReference>
<evidence type="ECO:0000256" key="1">
    <source>
        <dbReference type="SAM" id="MobiDB-lite"/>
    </source>
</evidence>
<feature type="region of interest" description="Disordered" evidence="1">
    <location>
        <begin position="428"/>
        <end position="474"/>
    </location>
</feature>
<dbReference type="SUPFAM" id="SSF48452">
    <property type="entry name" value="TPR-like"/>
    <property type="match status" value="1"/>
</dbReference>
<feature type="compositionally biased region" description="Basic and acidic residues" evidence="1">
    <location>
        <begin position="432"/>
        <end position="452"/>
    </location>
</feature>
<proteinExistence type="predicted"/>
<feature type="compositionally biased region" description="Gly residues" evidence="1">
    <location>
        <begin position="238"/>
        <end position="253"/>
    </location>
</feature>
<dbReference type="EMBL" id="LLZH01000299">
    <property type="protein sequence ID" value="KUL27412.1"/>
    <property type="molecule type" value="Genomic_DNA"/>
</dbReference>
<sequence>MAEVYRSAHAGASIAVSENDRGEMLRRAGRPGAAEEHFARALEALGTVTDPDPGTHSAILNNLALTAHEQGDLARAKRCLVRSLEVGPLVGDPIGRAITFDNLGVIEVELARLAERPATTARPPSGVWLQPGARPTTQPLPGTRPGDVGRAAPGGQPEPASPELDTQPLSDARPEPDRSTGTGTPPDASAQPQRSTLPDADGEPDSDGRRESDGEPPADDGPEGTPAADGQLESDPAGFGGRHGSGDGAGIDVGLGAAVGRPSRSPVPETPVRVAPAARARPGSLAAVHLNEAETHFAVAERLFRTVLPDGVDDYLRSVLNRADATELRGDVERADRLTRHAAELAAHPGITPDNALEAVTMRGGFLHRHRDDPLAAVDLMTARLPALLPDCPPERSATALTVLLRAAAATGDPALVDDVTTRITELAAASRRREGEHGRRTGSRDDRDGDGRGAAGKRAGAKSTRPAGTAARR</sequence>
<dbReference type="SMART" id="SM00028">
    <property type="entry name" value="TPR"/>
    <property type="match status" value="2"/>
</dbReference>
<dbReference type="Proteomes" id="UP000053244">
    <property type="component" value="Unassembled WGS sequence"/>
</dbReference>
<dbReference type="OrthoDB" id="3298708at2"/>